<dbReference type="SMART" id="SM00355">
    <property type="entry name" value="ZnF_C2H2"/>
    <property type="match status" value="2"/>
</dbReference>
<dbReference type="EMBL" id="DS268484">
    <property type="protein sequence ID" value="EFP10325.1"/>
    <property type="molecule type" value="Genomic_DNA"/>
</dbReference>
<dbReference type="Gene3D" id="3.30.160.60">
    <property type="entry name" value="Classic Zinc Finger"/>
    <property type="match status" value="1"/>
</dbReference>
<gene>
    <name evidence="3" type="ORF">CRE_23587</name>
</gene>
<sequence>MFANAAKYFGDMADFKKYPCTECPKRFLRPAELSRHVKTKHRPKPSLVCEWPGCFEQVKDQKSMARHGLRKHDWTKKESEVAACQANEQAKEVFALVNELVERVEAEELVVREDLEMEEQNEMMDVEEPVVKDVEQPMEVDVEQELMEQEMEAMEPEMEAVVDEDEVVEERKAPWWTNEEEDLFQEEEVEERLEMRWLDRRRRRRQEVAILRTIEQQEEPPNEPYSIRTLREMFSRINLY</sequence>
<name>E3MVX7_CAERE</name>
<dbReference type="PROSITE" id="PS00028">
    <property type="entry name" value="ZINC_FINGER_C2H2_1"/>
    <property type="match status" value="1"/>
</dbReference>
<reference evidence="3" key="1">
    <citation type="submission" date="2007-07" db="EMBL/GenBank/DDBJ databases">
        <title>PCAP assembly of the Caenorhabditis remanei genome.</title>
        <authorList>
            <consortium name="The Caenorhabditis remanei Sequencing Consortium"/>
            <person name="Wilson R.K."/>
        </authorList>
    </citation>
    <scope>NUCLEOTIDE SEQUENCE [LARGE SCALE GENOMIC DNA]</scope>
    <source>
        <strain evidence="3">PB4641</strain>
    </source>
</reference>
<dbReference type="OrthoDB" id="6577442at2759"/>
<dbReference type="SUPFAM" id="SSF57667">
    <property type="entry name" value="beta-beta-alpha zinc fingers"/>
    <property type="match status" value="1"/>
</dbReference>
<evidence type="ECO:0000313" key="4">
    <source>
        <dbReference type="Proteomes" id="UP000008281"/>
    </source>
</evidence>
<keyword evidence="4" id="KW-1185">Reference proteome</keyword>
<dbReference type="GO" id="GO:0008270">
    <property type="term" value="F:zinc ion binding"/>
    <property type="evidence" value="ECO:0007669"/>
    <property type="project" value="UniProtKB-KW"/>
</dbReference>
<protein>
    <recommendedName>
        <fullName evidence="2">C2H2-type domain-containing protein</fullName>
    </recommendedName>
</protein>
<dbReference type="InterPro" id="IPR036236">
    <property type="entry name" value="Znf_C2H2_sf"/>
</dbReference>
<keyword evidence="1" id="KW-0863">Zinc-finger</keyword>
<feature type="domain" description="C2H2-type" evidence="2">
    <location>
        <begin position="18"/>
        <end position="45"/>
    </location>
</feature>
<keyword evidence="1" id="KW-0862">Zinc</keyword>
<dbReference type="Proteomes" id="UP000008281">
    <property type="component" value="Unassembled WGS sequence"/>
</dbReference>
<evidence type="ECO:0000259" key="2">
    <source>
        <dbReference type="PROSITE" id="PS50157"/>
    </source>
</evidence>
<dbReference type="HOGENOM" id="CLU_1157347_0_0_1"/>
<accession>E3MVX7</accession>
<dbReference type="InterPro" id="IPR013087">
    <property type="entry name" value="Znf_C2H2_type"/>
</dbReference>
<dbReference type="PROSITE" id="PS50157">
    <property type="entry name" value="ZINC_FINGER_C2H2_2"/>
    <property type="match status" value="1"/>
</dbReference>
<evidence type="ECO:0000313" key="3">
    <source>
        <dbReference type="EMBL" id="EFP10325.1"/>
    </source>
</evidence>
<evidence type="ECO:0000256" key="1">
    <source>
        <dbReference type="PROSITE-ProRule" id="PRU00042"/>
    </source>
</evidence>
<keyword evidence="1" id="KW-0479">Metal-binding</keyword>
<dbReference type="AlphaFoldDB" id="E3MVX7"/>
<organism evidence="4">
    <name type="scientific">Caenorhabditis remanei</name>
    <name type="common">Caenorhabditis vulgaris</name>
    <dbReference type="NCBI Taxonomy" id="31234"/>
    <lineage>
        <taxon>Eukaryota</taxon>
        <taxon>Metazoa</taxon>
        <taxon>Ecdysozoa</taxon>
        <taxon>Nematoda</taxon>
        <taxon>Chromadorea</taxon>
        <taxon>Rhabditida</taxon>
        <taxon>Rhabditina</taxon>
        <taxon>Rhabditomorpha</taxon>
        <taxon>Rhabditoidea</taxon>
        <taxon>Rhabditidae</taxon>
        <taxon>Peloderinae</taxon>
        <taxon>Caenorhabditis</taxon>
    </lineage>
</organism>
<proteinExistence type="predicted"/>
<dbReference type="InParanoid" id="E3MVX7"/>